<feature type="non-terminal residue" evidence="1">
    <location>
        <position position="1"/>
    </location>
</feature>
<proteinExistence type="predicted"/>
<comment type="caution">
    <text evidence="1">The sequence shown here is derived from an EMBL/GenBank/DDBJ whole genome shotgun (WGS) entry which is preliminary data.</text>
</comment>
<sequence length="191" mass="21140">VGTLDTIKFLKKPCITSFMKPINFTPPPTPPLHLHLPPPTSSSMIVTPSTSKSTTTKPLYHRMPPLFEGHCTAISLFRPSSSQLKIPVYPEVRDPRDPWAFKEEIMLEDPIAANVSRAKKKKKCRVVCRTHGIGSAHHARLDGVHVSVPTVIPQGLQILLKDADVQTKLPEDGASPRLIRSKSLPAMYNLD</sequence>
<dbReference type="Proteomes" id="UP001151760">
    <property type="component" value="Unassembled WGS sequence"/>
</dbReference>
<accession>A0ABQ5B4D9</accession>
<protein>
    <submittedName>
        <fullName evidence="1">Uncharacterized protein</fullName>
    </submittedName>
</protein>
<name>A0ABQ5B4D9_9ASTR</name>
<organism evidence="1 2">
    <name type="scientific">Tanacetum coccineum</name>
    <dbReference type="NCBI Taxonomy" id="301880"/>
    <lineage>
        <taxon>Eukaryota</taxon>
        <taxon>Viridiplantae</taxon>
        <taxon>Streptophyta</taxon>
        <taxon>Embryophyta</taxon>
        <taxon>Tracheophyta</taxon>
        <taxon>Spermatophyta</taxon>
        <taxon>Magnoliopsida</taxon>
        <taxon>eudicotyledons</taxon>
        <taxon>Gunneridae</taxon>
        <taxon>Pentapetalae</taxon>
        <taxon>asterids</taxon>
        <taxon>campanulids</taxon>
        <taxon>Asterales</taxon>
        <taxon>Asteraceae</taxon>
        <taxon>Asteroideae</taxon>
        <taxon>Anthemideae</taxon>
        <taxon>Anthemidinae</taxon>
        <taxon>Tanacetum</taxon>
    </lineage>
</organism>
<evidence type="ECO:0000313" key="1">
    <source>
        <dbReference type="EMBL" id="GJT08341.1"/>
    </source>
</evidence>
<dbReference type="EMBL" id="BQNB010012822">
    <property type="protein sequence ID" value="GJT08341.1"/>
    <property type="molecule type" value="Genomic_DNA"/>
</dbReference>
<reference evidence="1" key="1">
    <citation type="journal article" date="2022" name="Int. J. Mol. Sci.">
        <title>Draft Genome of Tanacetum Coccineum: Genomic Comparison of Closely Related Tanacetum-Family Plants.</title>
        <authorList>
            <person name="Yamashiro T."/>
            <person name="Shiraishi A."/>
            <person name="Nakayama K."/>
            <person name="Satake H."/>
        </authorList>
    </citation>
    <scope>NUCLEOTIDE SEQUENCE</scope>
</reference>
<gene>
    <name evidence="1" type="ORF">Tco_0842803</name>
</gene>
<reference evidence="1" key="2">
    <citation type="submission" date="2022-01" db="EMBL/GenBank/DDBJ databases">
        <authorList>
            <person name="Yamashiro T."/>
            <person name="Shiraishi A."/>
            <person name="Satake H."/>
            <person name="Nakayama K."/>
        </authorList>
    </citation>
    <scope>NUCLEOTIDE SEQUENCE</scope>
</reference>
<keyword evidence="2" id="KW-1185">Reference proteome</keyword>
<evidence type="ECO:0000313" key="2">
    <source>
        <dbReference type="Proteomes" id="UP001151760"/>
    </source>
</evidence>